<keyword evidence="13" id="KW-1185">Reference proteome</keyword>
<dbReference type="PANTHER" id="PTHR24356:SF400">
    <property type="entry name" value="SERINE_THREONINE-PROTEIN KINASE CBK1"/>
    <property type="match status" value="1"/>
</dbReference>
<feature type="domain" description="AGC-kinase C-terminal" evidence="11">
    <location>
        <begin position="731"/>
        <end position="860"/>
    </location>
</feature>
<evidence type="ECO:0000313" key="13">
    <source>
        <dbReference type="Proteomes" id="UP000664169"/>
    </source>
</evidence>
<dbReference type="GO" id="GO:0005524">
    <property type="term" value="F:ATP binding"/>
    <property type="evidence" value="ECO:0007669"/>
    <property type="project" value="UniProtKB-KW"/>
</dbReference>
<dbReference type="EMBL" id="CAJPDQ010000009">
    <property type="protein sequence ID" value="CAF9914877.1"/>
    <property type="molecule type" value="Genomic_DNA"/>
</dbReference>
<dbReference type="PROSITE" id="PS51285">
    <property type="entry name" value="AGC_KINASE_CTER"/>
    <property type="match status" value="1"/>
</dbReference>
<evidence type="ECO:0000256" key="1">
    <source>
        <dbReference type="ARBA" id="ARBA00012513"/>
    </source>
</evidence>
<dbReference type="InterPro" id="IPR050236">
    <property type="entry name" value="Ser_Thr_kinase_AGC"/>
</dbReference>
<feature type="region of interest" description="Disordered" evidence="9">
    <location>
        <begin position="19"/>
        <end position="47"/>
    </location>
</feature>
<dbReference type="PROSITE" id="PS50011">
    <property type="entry name" value="PROTEIN_KINASE_DOM"/>
    <property type="match status" value="1"/>
</dbReference>
<dbReference type="Pfam" id="PF00069">
    <property type="entry name" value="Pkinase"/>
    <property type="match status" value="2"/>
</dbReference>
<evidence type="ECO:0000259" key="11">
    <source>
        <dbReference type="PROSITE" id="PS51285"/>
    </source>
</evidence>
<sequence length="867" mass="98965">MTKHLLDVQYTTQLSIPTPNALVHGTNEPNQGCNSDEKARNGWSPVGRSRLGCSRAKTLWTKVSDKVSNKTGGRGSPMLKTQVSQMLHASGCHPKPHFAFSYGNESRSHHLDPTFGAVQEQDELATGTCLTAATVGLCRARLPCSSRITKASAVGKNYRHIYHSHPNGPESLKLLNMFDSQSQTSVGCAPPIRQPLEMSTIRRNSTGQRPQIDQQRELYFFTFTNPSIRTVEASANAKIFLETFFNSLHSVRTFRHDRRLEFELWLQVQQMDAIAKERCRQAWFARESLHLRKSRKLKFRNQMANPSKQAGTPGGFKILRVLGKGSFGTVCLVQEQSETLSTAMYLPLTTTEPHARHDSDNMHHTKGFPWRNGSVPAEQIQSSSDSATGTIYAMKVIRKTEMIKNSQEGHVVDLIASFQDKTNLYLVMEYMIGGDFLSLLIKFDTLNEKHTKFYIAEMIMCVEAAHHLRWIHRDVKPDNFLLSSSGHLKIADFGLAFDGHWSHDQNYYHAQRYSVLQKLEIPVTGDYYDIELIQSKMLEPGFDDQVYLTPREREATLRHDPSLCDTSGCDSILDWRDKIGRRAFAKSLVGTSQYMAPEVIQGGEYDGRCDWWSIGIILYECLFGHTPFNGKDREATKKMIVAEQSHEIYLRLPPQNRTRSYRTPTLYALDLIQSLLARKENRLSSQSYRQNDAFRLHRSPQLPLNAGSTDLCGKFVYPDGAHDIKSHPFFADVPWCNLHRMKPPHVPECKSAADTKYFDAFPEFYKPQASAESSYDDNIHARELQMDNRTQQLDGPRPRKRSSVGKKKVLYRRSDVDLTTRPRDRILRDELYSRDALKLRKQHAFLGYTYRRPPQGHLPLQQVFDGV</sequence>
<dbReference type="Gene3D" id="3.30.200.20">
    <property type="entry name" value="Phosphorylase Kinase, domain 1"/>
    <property type="match status" value="2"/>
</dbReference>
<dbReference type="OrthoDB" id="3638488at2759"/>
<keyword evidence="3" id="KW-0808">Transferase</keyword>
<feature type="domain" description="Protein kinase" evidence="10">
    <location>
        <begin position="316"/>
        <end position="694"/>
    </location>
</feature>
<dbReference type="InterPro" id="IPR000719">
    <property type="entry name" value="Prot_kinase_dom"/>
</dbReference>
<accession>A0A8H3EYH3</accession>
<dbReference type="SUPFAM" id="SSF56112">
    <property type="entry name" value="Protein kinase-like (PK-like)"/>
    <property type="match status" value="1"/>
</dbReference>
<evidence type="ECO:0000256" key="7">
    <source>
        <dbReference type="ARBA" id="ARBA00047899"/>
    </source>
</evidence>
<evidence type="ECO:0000313" key="12">
    <source>
        <dbReference type="EMBL" id="CAF9914877.1"/>
    </source>
</evidence>
<evidence type="ECO:0000256" key="4">
    <source>
        <dbReference type="ARBA" id="ARBA00022741"/>
    </source>
</evidence>
<dbReference type="PANTHER" id="PTHR24356">
    <property type="entry name" value="SERINE/THREONINE-PROTEIN KINASE"/>
    <property type="match status" value="1"/>
</dbReference>
<dbReference type="GO" id="GO:0004674">
    <property type="term" value="F:protein serine/threonine kinase activity"/>
    <property type="evidence" value="ECO:0007669"/>
    <property type="project" value="UniProtKB-KW"/>
</dbReference>
<dbReference type="AlphaFoldDB" id="A0A8H3EYH3"/>
<comment type="caution">
    <text evidence="12">The sequence shown here is derived from an EMBL/GenBank/DDBJ whole genome shotgun (WGS) entry which is preliminary data.</text>
</comment>
<dbReference type="InterPro" id="IPR000961">
    <property type="entry name" value="AGC-kinase_C"/>
</dbReference>
<evidence type="ECO:0000256" key="6">
    <source>
        <dbReference type="ARBA" id="ARBA00022840"/>
    </source>
</evidence>
<comment type="catalytic activity">
    <reaction evidence="7">
        <text>L-threonyl-[protein] + ATP = O-phospho-L-threonyl-[protein] + ADP + H(+)</text>
        <dbReference type="Rhea" id="RHEA:46608"/>
        <dbReference type="Rhea" id="RHEA-COMP:11060"/>
        <dbReference type="Rhea" id="RHEA-COMP:11605"/>
        <dbReference type="ChEBI" id="CHEBI:15378"/>
        <dbReference type="ChEBI" id="CHEBI:30013"/>
        <dbReference type="ChEBI" id="CHEBI:30616"/>
        <dbReference type="ChEBI" id="CHEBI:61977"/>
        <dbReference type="ChEBI" id="CHEBI:456216"/>
        <dbReference type="EC" id="2.7.11.1"/>
    </reaction>
</comment>
<dbReference type="Gene3D" id="1.10.510.10">
    <property type="entry name" value="Transferase(Phosphotransferase) domain 1"/>
    <property type="match status" value="3"/>
</dbReference>
<name>A0A8H3EYH3_9LECA</name>
<reference evidence="12" key="1">
    <citation type="submission" date="2021-03" db="EMBL/GenBank/DDBJ databases">
        <authorList>
            <person name="Tagirdzhanova G."/>
        </authorList>
    </citation>
    <scope>NUCLEOTIDE SEQUENCE</scope>
</reference>
<evidence type="ECO:0000256" key="9">
    <source>
        <dbReference type="SAM" id="MobiDB-lite"/>
    </source>
</evidence>
<evidence type="ECO:0000256" key="2">
    <source>
        <dbReference type="ARBA" id="ARBA00022527"/>
    </source>
</evidence>
<keyword evidence="2" id="KW-0723">Serine/threonine-protein kinase</keyword>
<proteinExistence type="predicted"/>
<evidence type="ECO:0000256" key="8">
    <source>
        <dbReference type="ARBA" id="ARBA00048679"/>
    </source>
</evidence>
<dbReference type="EC" id="2.7.11.1" evidence="1"/>
<keyword evidence="5" id="KW-0418">Kinase</keyword>
<evidence type="ECO:0000256" key="5">
    <source>
        <dbReference type="ARBA" id="ARBA00022777"/>
    </source>
</evidence>
<dbReference type="SMART" id="SM00220">
    <property type="entry name" value="S_TKc"/>
    <property type="match status" value="1"/>
</dbReference>
<gene>
    <name evidence="12" type="ORF">GOMPHAMPRED_008318</name>
</gene>
<dbReference type="GO" id="GO:0035556">
    <property type="term" value="P:intracellular signal transduction"/>
    <property type="evidence" value="ECO:0007669"/>
    <property type="project" value="TreeGrafter"/>
</dbReference>
<organism evidence="12 13">
    <name type="scientific">Gomphillus americanus</name>
    <dbReference type="NCBI Taxonomy" id="1940652"/>
    <lineage>
        <taxon>Eukaryota</taxon>
        <taxon>Fungi</taxon>
        <taxon>Dikarya</taxon>
        <taxon>Ascomycota</taxon>
        <taxon>Pezizomycotina</taxon>
        <taxon>Lecanoromycetes</taxon>
        <taxon>OSLEUM clade</taxon>
        <taxon>Ostropomycetidae</taxon>
        <taxon>Ostropales</taxon>
        <taxon>Graphidaceae</taxon>
        <taxon>Gomphilloideae</taxon>
        <taxon>Gomphillus</taxon>
    </lineage>
</organism>
<evidence type="ECO:0000256" key="3">
    <source>
        <dbReference type="ARBA" id="ARBA00022679"/>
    </source>
</evidence>
<dbReference type="Proteomes" id="UP000664169">
    <property type="component" value="Unassembled WGS sequence"/>
</dbReference>
<keyword evidence="4" id="KW-0547">Nucleotide-binding</keyword>
<dbReference type="InterPro" id="IPR011009">
    <property type="entry name" value="Kinase-like_dom_sf"/>
</dbReference>
<keyword evidence="6" id="KW-0067">ATP-binding</keyword>
<comment type="catalytic activity">
    <reaction evidence="8">
        <text>L-seryl-[protein] + ATP = O-phospho-L-seryl-[protein] + ADP + H(+)</text>
        <dbReference type="Rhea" id="RHEA:17989"/>
        <dbReference type="Rhea" id="RHEA-COMP:9863"/>
        <dbReference type="Rhea" id="RHEA-COMP:11604"/>
        <dbReference type="ChEBI" id="CHEBI:15378"/>
        <dbReference type="ChEBI" id="CHEBI:29999"/>
        <dbReference type="ChEBI" id="CHEBI:30616"/>
        <dbReference type="ChEBI" id="CHEBI:83421"/>
        <dbReference type="ChEBI" id="CHEBI:456216"/>
        <dbReference type="EC" id="2.7.11.1"/>
    </reaction>
</comment>
<evidence type="ECO:0000259" key="10">
    <source>
        <dbReference type="PROSITE" id="PS50011"/>
    </source>
</evidence>
<protein>
    <recommendedName>
        <fullName evidence="1">non-specific serine/threonine protein kinase</fullName>
        <ecNumber evidence="1">2.7.11.1</ecNumber>
    </recommendedName>
</protein>